<reference evidence="3" key="2">
    <citation type="submission" date="2025-09" db="UniProtKB">
        <authorList>
            <consortium name="Ensembl"/>
        </authorList>
    </citation>
    <scope>IDENTIFICATION</scope>
</reference>
<keyword evidence="1" id="KW-0689">Ribosomal protein</keyword>
<proteinExistence type="predicted"/>
<dbReference type="GO" id="GO:1990904">
    <property type="term" value="C:ribonucleoprotein complex"/>
    <property type="evidence" value="ECO:0007669"/>
    <property type="project" value="UniProtKB-KW"/>
</dbReference>
<dbReference type="GO" id="GO:0003735">
    <property type="term" value="F:structural constituent of ribosome"/>
    <property type="evidence" value="ECO:0007669"/>
    <property type="project" value="InterPro"/>
</dbReference>
<dbReference type="Proteomes" id="UP000472275">
    <property type="component" value="Chromosome 7"/>
</dbReference>
<dbReference type="InParanoid" id="A0A663E7G0"/>
<accession>A0A663E7G0</accession>
<dbReference type="AlphaFoldDB" id="A0A663E7G0"/>
<organism evidence="3 4">
    <name type="scientific">Aquila chrysaetos chrysaetos</name>
    <dbReference type="NCBI Taxonomy" id="223781"/>
    <lineage>
        <taxon>Eukaryota</taxon>
        <taxon>Metazoa</taxon>
        <taxon>Chordata</taxon>
        <taxon>Craniata</taxon>
        <taxon>Vertebrata</taxon>
        <taxon>Euteleostomi</taxon>
        <taxon>Archelosauria</taxon>
        <taxon>Archosauria</taxon>
        <taxon>Dinosauria</taxon>
        <taxon>Saurischia</taxon>
        <taxon>Theropoda</taxon>
        <taxon>Coelurosauria</taxon>
        <taxon>Aves</taxon>
        <taxon>Neognathae</taxon>
        <taxon>Neoaves</taxon>
        <taxon>Telluraves</taxon>
        <taxon>Accipitrimorphae</taxon>
        <taxon>Accipitriformes</taxon>
        <taxon>Accipitridae</taxon>
        <taxon>Accipitrinae</taxon>
        <taxon>Aquila</taxon>
    </lineage>
</organism>
<reference evidence="3" key="1">
    <citation type="submission" date="2025-08" db="UniProtKB">
        <authorList>
            <consortium name="Ensembl"/>
        </authorList>
    </citation>
    <scope>IDENTIFICATION</scope>
</reference>
<evidence type="ECO:0000256" key="1">
    <source>
        <dbReference type="ARBA" id="ARBA00022980"/>
    </source>
</evidence>
<dbReference type="InterPro" id="IPR036967">
    <property type="entry name" value="Ribosomal_uS11_sf"/>
</dbReference>
<dbReference type="Gene3D" id="3.30.420.80">
    <property type="entry name" value="Ribosomal protein S11"/>
    <property type="match status" value="1"/>
</dbReference>
<protein>
    <submittedName>
        <fullName evidence="3">Uncharacterized protein</fullName>
    </submittedName>
</protein>
<name>A0A663E7G0_AQUCH</name>
<evidence type="ECO:0000313" key="3">
    <source>
        <dbReference type="Ensembl" id="ENSACCP00020008180.1"/>
    </source>
</evidence>
<dbReference type="GO" id="GO:0005840">
    <property type="term" value="C:ribosome"/>
    <property type="evidence" value="ECO:0007669"/>
    <property type="project" value="UniProtKB-KW"/>
</dbReference>
<sequence length="116" mass="12851">FSLRVSHWLGTHGTALSFASTIASLKFFAPDFTNRTALCRNLGEHGNGGVLGSPSTQGWAIRRHQYSPEGVTACKTLRWVMAKCCLEAQIKFTHYILITLNFPASKMSENETLMSE</sequence>
<dbReference type="GO" id="GO:0006412">
    <property type="term" value="P:translation"/>
    <property type="evidence" value="ECO:0007669"/>
    <property type="project" value="InterPro"/>
</dbReference>
<keyword evidence="4" id="KW-1185">Reference proteome</keyword>
<evidence type="ECO:0000256" key="2">
    <source>
        <dbReference type="ARBA" id="ARBA00023274"/>
    </source>
</evidence>
<evidence type="ECO:0000313" key="4">
    <source>
        <dbReference type="Proteomes" id="UP000472275"/>
    </source>
</evidence>
<keyword evidence="2" id="KW-0687">Ribonucleoprotein</keyword>
<dbReference type="Ensembl" id="ENSACCT00020008537.1">
    <property type="protein sequence ID" value="ENSACCP00020008180.1"/>
    <property type="gene ID" value="ENSACCG00020005560.1"/>
</dbReference>